<dbReference type="GO" id="GO:0015031">
    <property type="term" value="P:protein transport"/>
    <property type="evidence" value="ECO:0007669"/>
    <property type="project" value="UniProtKB-KW"/>
</dbReference>
<dbReference type="SUPFAM" id="SSF54523">
    <property type="entry name" value="Pili subunits"/>
    <property type="match status" value="1"/>
</dbReference>
<dbReference type="InterPro" id="IPR008640">
    <property type="entry name" value="Adhesin_Head_dom"/>
</dbReference>
<dbReference type="Gene3D" id="3.30.1300.30">
    <property type="entry name" value="GSPII I/J protein-like"/>
    <property type="match status" value="1"/>
</dbReference>
<comment type="subcellular location">
    <subcellularLocation>
        <location evidence="2">Cell outer membrane</location>
    </subcellularLocation>
    <subcellularLocation>
        <location evidence="1">Cell surface</location>
    </subcellularLocation>
</comment>
<feature type="domain" description="Trimeric autotransporter adhesin YadA-like stalk" evidence="14">
    <location>
        <begin position="258"/>
        <end position="299"/>
    </location>
</feature>
<dbReference type="Gene3D" id="1.20.5.170">
    <property type="match status" value="1"/>
</dbReference>
<dbReference type="AlphaFoldDB" id="A0A7Z0B9K6"/>
<evidence type="ECO:0000313" key="16">
    <source>
        <dbReference type="Proteomes" id="UP000540929"/>
    </source>
</evidence>
<comment type="caution">
    <text evidence="15">The sequence shown here is derived from an EMBL/GenBank/DDBJ whole genome shotgun (WGS) entry which is preliminary data.</text>
</comment>
<feature type="domain" description="Trimeric autotransporter adhesin YadA-like stalk" evidence="14">
    <location>
        <begin position="47"/>
        <end position="86"/>
    </location>
</feature>
<keyword evidence="7" id="KW-0732">Signal</keyword>
<proteinExistence type="inferred from homology"/>
<keyword evidence="4" id="KW-0813">Transport</keyword>
<evidence type="ECO:0000256" key="9">
    <source>
        <dbReference type="ARBA" id="ARBA00023136"/>
    </source>
</evidence>
<feature type="domain" description="Trimeric autotransporter adhesin YadA-like C-terminal membrane anchor" evidence="12">
    <location>
        <begin position="441"/>
        <end position="501"/>
    </location>
</feature>
<evidence type="ECO:0000256" key="2">
    <source>
        <dbReference type="ARBA" id="ARBA00004442"/>
    </source>
</evidence>
<dbReference type="GO" id="GO:0009986">
    <property type="term" value="C:cell surface"/>
    <property type="evidence" value="ECO:0007669"/>
    <property type="project" value="UniProtKB-SubCell"/>
</dbReference>
<evidence type="ECO:0000256" key="1">
    <source>
        <dbReference type="ARBA" id="ARBA00004241"/>
    </source>
</evidence>
<dbReference type="Gene3D" id="2.150.10.10">
    <property type="entry name" value="Serralysin-like metalloprotease, C-terminal"/>
    <property type="match status" value="1"/>
</dbReference>
<dbReference type="InterPro" id="IPR005594">
    <property type="entry name" value="YadA_C"/>
</dbReference>
<dbReference type="InterPro" id="IPR011049">
    <property type="entry name" value="Serralysin-like_metalloprot_C"/>
</dbReference>
<feature type="domain" description="Trimeric autotransporter adhesin YadA-like stalk" evidence="14">
    <location>
        <begin position="204"/>
        <end position="234"/>
    </location>
</feature>
<gene>
    <name evidence="15" type="ORF">GGD40_004461</name>
</gene>
<sequence length="501" mass="47753">MSTGLSTTNSNVASLSTGLSNAVQYDNSQHTSVTLGGAGSTTPVALQNVAAGVNPTDAVNFGQLTSLSTSTSTGISSLSTGLSTTNSTVGALSTSTSTGLSSLSTGLTTTNSNVASLSTGLITTNSNVASLSTGLNTTNSNVASLSTGLNTATSNVSSLSTGIANGTIGLVQQVGGAPGNGAITVGASTGGTTVDFTGTSGARQLSGVAAGTAPTDAVNVSQLQSVASVADNAVQYDNAAHTSVTLGGVGATSAVALTNIAAGALTATSTDAVNGSQLFALETALGSISTAFTNLSQSTGGTSDTTNTKYVAVNSTGTAASASGTESVSIGGNSQASGTNTVAVGSGSQATGMNSTAIGANAVVSASNSVALGAGSVASAPNTVSVGSPGNERTISNLAPGVNPTDAVNVAQLQGLQQNVNSIARNAYSGVAMAGALAGLPQVEQGKTFQLSAGVGNYAGYTALAIGGSARITQNTIVKMGVSATSGGNGVLVNAGVGYSW</sequence>
<comment type="similarity">
    <text evidence="3">Belongs to the autotransporter-2 (AT-2) (TC 1.B.40) family.</text>
</comment>
<feature type="domain" description="Trimeric autotransporter adhesin YadA-like head" evidence="13">
    <location>
        <begin position="317"/>
        <end position="334"/>
    </location>
</feature>
<dbReference type="Pfam" id="PF03895">
    <property type="entry name" value="YadA_anchor"/>
    <property type="match status" value="1"/>
</dbReference>
<dbReference type="Pfam" id="PF05658">
    <property type="entry name" value="YadA_head"/>
    <property type="match status" value="3"/>
</dbReference>
<dbReference type="EMBL" id="JACCAS010000002">
    <property type="protein sequence ID" value="NYH24890.1"/>
    <property type="molecule type" value="Genomic_DNA"/>
</dbReference>
<evidence type="ECO:0000256" key="10">
    <source>
        <dbReference type="ARBA" id="ARBA00023237"/>
    </source>
</evidence>
<evidence type="ECO:0000256" key="8">
    <source>
        <dbReference type="ARBA" id="ARBA00022927"/>
    </source>
</evidence>
<dbReference type="InterPro" id="IPR008635">
    <property type="entry name" value="Coiled_stalk_dom"/>
</dbReference>
<dbReference type="Gene3D" id="6.10.250.2040">
    <property type="match status" value="1"/>
</dbReference>
<evidence type="ECO:0000256" key="3">
    <source>
        <dbReference type="ARBA" id="ARBA00005848"/>
    </source>
</evidence>
<dbReference type="Pfam" id="PF05662">
    <property type="entry name" value="YadA_stalk"/>
    <property type="match status" value="4"/>
</dbReference>
<evidence type="ECO:0000313" key="15">
    <source>
        <dbReference type="EMBL" id="NYH24890.1"/>
    </source>
</evidence>
<dbReference type="Gene3D" id="6.10.250.2120">
    <property type="match status" value="1"/>
</dbReference>
<dbReference type="SUPFAM" id="SSF101967">
    <property type="entry name" value="Adhesin YadA, collagen-binding domain"/>
    <property type="match status" value="3"/>
</dbReference>
<name>A0A7Z0B9K6_9BURK</name>
<reference evidence="15 16" key="1">
    <citation type="submission" date="2020-07" db="EMBL/GenBank/DDBJ databases">
        <title>Exploring microbial biodiversity for novel pathways involved in the catabolism of aromatic compounds derived from lignin.</title>
        <authorList>
            <person name="Elkins J."/>
        </authorList>
    </citation>
    <scope>NUCLEOTIDE SEQUENCE [LARGE SCALE GENOMIC DNA]</scope>
    <source>
        <strain evidence="15 16">H2C3C</strain>
    </source>
</reference>
<keyword evidence="16" id="KW-1185">Reference proteome</keyword>
<organism evidence="15 16">
    <name type="scientific">Paraburkholderia bryophila</name>
    <dbReference type="NCBI Taxonomy" id="420952"/>
    <lineage>
        <taxon>Bacteria</taxon>
        <taxon>Pseudomonadati</taxon>
        <taxon>Pseudomonadota</taxon>
        <taxon>Betaproteobacteria</taxon>
        <taxon>Burkholderiales</taxon>
        <taxon>Burkholderiaceae</taxon>
        <taxon>Paraburkholderia</taxon>
    </lineage>
</organism>
<evidence type="ECO:0008006" key="17">
    <source>
        <dbReference type="Google" id="ProtNLM"/>
    </source>
</evidence>
<dbReference type="Gene3D" id="2.60.40.4050">
    <property type="match status" value="2"/>
</dbReference>
<dbReference type="GO" id="GO:0009279">
    <property type="term" value="C:cell outer membrane"/>
    <property type="evidence" value="ECO:0007669"/>
    <property type="project" value="UniProtKB-SubCell"/>
</dbReference>
<evidence type="ECO:0000256" key="6">
    <source>
        <dbReference type="ARBA" id="ARBA00022692"/>
    </source>
</evidence>
<evidence type="ECO:0000259" key="12">
    <source>
        <dbReference type="Pfam" id="PF03895"/>
    </source>
</evidence>
<keyword evidence="8" id="KW-0653">Protein transport</keyword>
<evidence type="ECO:0000259" key="13">
    <source>
        <dbReference type="Pfam" id="PF05658"/>
    </source>
</evidence>
<feature type="domain" description="Trimeric autotransporter adhesin YadA-like head" evidence="13">
    <location>
        <begin position="336"/>
        <end position="362"/>
    </location>
</feature>
<evidence type="ECO:0000256" key="4">
    <source>
        <dbReference type="ARBA" id="ARBA00022448"/>
    </source>
</evidence>
<keyword evidence="5" id="KW-1134">Transmembrane beta strand</keyword>
<evidence type="ECO:0000259" key="14">
    <source>
        <dbReference type="Pfam" id="PF05662"/>
    </source>
</evidence>
<protein>
    <recommendedName>
        <fullName evidence="17">Trimeric autotransporter adhesin</fullName>
    </recommendedName>
</protein>
<evidence type="ECO:0000256" key="7">
    <source>
        <dbReference type="ARBA" id="ARBA00022729"/>
    </source>
</evidence>
<keyword evidence="6" id="KW-0812">Transmembrane</keyword>
<evidence type="ECO:0000256" key="11">
    <source>
        <dbReference type="SAM" id="MobiDB-lite"/>
    </source>
</evidence>
<feature type="domain" description="Trimeric autotransporter adhesin YadA-like head" evidence="13">
    <location>
        <begin position="365"/>
        <end position="388"/>
    </location>
</feature>
<dbReference type="InterPro" id="IPR045584">
    <property type="entry name" value="Pilin-like"/>
</dbReference>
<feature type="region of interest" description="Disordered" evidence="11">
    <location>
        <begin position="321"/>
        <end position="343"/>
    </location>
</feature>
<keyword evidence="9" id="KW-0472">Membrane</keyword>
<feature type="domain" description="Trimeric autotransporter adhesin YadA-like stalk" evidence="14">
    <location>
        <begin position="395"/>
        <end position="432"/>
    </location>
</feature>
<dbReference type="Proteomes" id="UP000540929">
    <property type="component" value="Unassembled WGS sequence"/>
</dbReference>
<keyword evidence="10" id="KW-0998">Cell outer membrane</keyword>
<evidence type="ECO:0000256" key="5">
    <source>
        <dbReference type="ARBA" id="ARBA00022452"/>
    </source>
</evidence>
<accession>A0A7Z0B9K6</accession>